<keyword evidence="4" id="KW-1185">Reference proteome</keyword>
<accession>A0AAX4PIM2</accession>
<sequence>MAGGADKRQSSVIGDGSHSTAYKNPLKQARKSGFLSSIEEESLSDSVRVLEEVDRRSVGDAHAVEDRSLRRACAMAKSSTDPFNQPPACRRGRREAYEYAGAHLGASVPGWLGVDLRQSCRTLGRQKTRFFDRVDSKGSSNASSYASGDDILRCASGGRLRAPQGCAWLATANKILQFVLMVLCVVLIVAVLVALATVAQPAKNVLIRAGRILGENSIVFSNVTIDSTKMNGLELKNIPKIGDVLGEMFAPANPVESMSKSLEGADWLRMPWDTSARGREGAADETLVMKDAPEEEKDPFLEWCTAAPCAQGVLKGKCAEIGRSIAKGSRNGIPVLPFPRDFCRAFRQLNRSDCLCDKNITSIPDGERLFQTKSLITTMCGFREELKNCG</sequence>
<evidence type="ECO:0000256" key="1">
    <source>
        <dbReference type="SAM" id="MobiDB-lite"/>
    </source>
</evidence>
<evidence type="ECO:0000313" key="3">
    <source>
        <dbReference type="EMBL" id="WZN65799.1"/>
    </source>
</evidence>
<dbReference type="EMBL" id="CP151513">
    <property type="protein sequence ID" value="WZN65799.1"/>
    <property type="molecule type" value="Genomic_DNA"/>
</dbReference>
<feature type="transmembrane region" description="Helical" evidence="2">
    <location>
        <begin position="175"/>
        <end position="198"/>
    </location>
</feature>
<organism evidence="3 4">
    <name type="scientific">Chloropicon roscoffensis</name>
    <dbReference type="NCBI Taxonomy" id="1461544"/>
    <lineage>
        <taxon>Eukaryota</taxon>
        <taxon>Viridiplantae</taxon>
        <taxon>Chlorophyta</taxon>
        <taxon>Chloropicophyceae</taxon>
        <taxon>Chloropicales</taxon>
        <taxon>Chloropicaceae</taxon>
        <taxon>Chloropicon</taxon>
    </lineage>
</organism>
<keyword evidence="2" id="KW-0472">Membrane</keyword>
<protein>
    <submittedName>
        <fullName evidence="3">Uncharacterized protein</fullName>
    </submittedName>
</protein>
<evidence type="ECO:0000256" key="2">
    <source>
        <dbReference type="SAM" id="Phobius"/>
    </source>
</evidence>
<gene>
    <name evidence="3" type="ORF">HKI87_13g73610</name>
</gene>
<keyword evidence="2" id="KW-1133">Transmembrane helix</keyword>
<dbReference type="AlphaFoldDB" id="A0AAX4PIM2"/>
<reference evidence="3 4" key="1">
    <citation type="submission" date="2024-03" db="EMBL/GenBank/DDBJ databases">
        <title>Complete genome sequence of the green alga Chloropicon roscoffensis RCC1871.</title>
        <authorList>
            <person name="Lemieux C."/>
            <person name="Pombert J.-F."/>
            <person name="Otis C."/>
            <person name="Turmel M."/>
        </authorList>
    </citation>
    <scope>NUCLEOTIDE SEQUENCE [LARGE SCALE GENOMIC DNA]</scope>
    <source>
        <strain evidence="3 4">RCC1871</strain>
    </source>
</reference>
<dbReference type="Proteomes" id="UP001472866">
    <property type="component" value="Chromosome 13"/>
</dbReference>
<proteinExistence type="predicted"/>
<evidence type="ECO:0000313" key="4">
    <source>
        <dbReference type="Proteomes" id="UP001472866"/>
    </source>
</evidence>
<keyword evidence="2" id="KW-0812">Transmembrane</keyword>
<feature type="region of interest" description="Disordered" evidence="1">
    <location>
        <begin position="1"/>
        <end position="26"/>
    </location>
</feature>
<name>A0AAX4PIM2_9CHLO</name>